<feature type="domain" description="CxC2-like cysteine cluster KDZ transposase-associated" evidence="1">
    <location>
        <begin position="210"/>
        <end position="315"/>
    </location>
</feature>
<dbReference type="OrthoDB" id="3214502at2759"/>
<accession>A0A284S5J2</accession>
<evidence type="ECO:0000259" key="1">
    <source>
        <dbReference type="Pfam" id="PF18803"/>
    </source>
</evidence>
<evidence type="ECO:0000313" key="3">
    <source>
        <dbReference type="Proteomes" id="UP000219338"/>
    </source>
</evidence>
<dbReference type="Pfam" id="PF18758">
    <property type="entry name" value="KDZ"/>
    <property type="match status" value="1"/>
</dbReference>
<dbReference type="PANTHER" id="PTHR33096:SF1">
    <property type="entry name" value="CXC1-LIKE CYSTEINE CLUSTER ASSOCIATED WITH KDZ TRANSPOSASES DOMAIN-CONTAINING PROTEIN"/>
    <property type="match status" value="1"/>
</dbReference>
<dbReference type="AlphaFoldDB" id="A0A284S5J2"/>
<dbReference type="EMBL" id="FUEG01000034">
    <property type="protein sequence ID" value="SJL16269.1"/>
    <property type="molecule type" value="Genomic_DNA"/>
</dbReference>
<dbReference type="InterPro" id="IPR040521">
    <property type="entry name" value="KDZ"/>
</dbReference>
<dbReference type="OMA" id="FRRERAC"/>
<dbReference type="InterPro" id="IPR041457">
    <property type="entry name" value="CxC2_KDZ-assoc"/>
</dbReference>
<reference evidence="3" key="1">
    <citation type="journal article" date="2017" name="Nat. Ecol. Evol.">
        <title>Genome expansion and lineage-specific genetic innovations in the forest pathogenic fungi Armillaria.</title>
        <authorList>
            <person name="Sipos G."/>
            <person name="Prasanna A.N."/>
            <person name="Walter M.C."/>
            <person name="O'Connor E."/>
            <person name="Balint B."/>
            <person name="Krizsan K."/>
            <person name="Kiss B."/>
            <person name="Hess J."/>
            <person name="Varga T."/>
            <person name="Slot J."/>
            <person name="Riley R."/>
            <person name="Boka B."/>
            <person name="Rigling D."/>
            <person name="Barry K."/>
            <person name="Lee J."/>
            <person name="Mihaltcheva S."/>
            <person name="LaButti K."/>
            <person name="Lipzen A."/>
            <person name="Waldron R."/>
            <person name="Moloney N.M."/>
            <person name="Sperisen C."/>
            <person name="Kredics L."/>
            <person name="Vagvoelgyi C."/>
            <person name="Patrignani A."/>
            <person name="Fitzpatrick D."/>
            <person name="Nagy I."/>
            <person name="Doyle S."/>
            <person name="Anderson J.B."/>
            <person name="Grigoriev I.V."/>
            <person name="Gueldener U."/>
            <person name="Muensterkoetter M."/>
            <person name="Nagy L.G."/>
        </authorList>
    </citation>
    <scope>NUCLEOTIDE SEQUENCE [LARGE SCALE GENOMIC DNA]</scope>
    <source>
        <strain evidence="3">C18/9</strain>
    </source>
</reference>
<dbReference type="PANTHER" id="PTHR33096">
    <property type="entry name" value="CXC2 DOMAIN-CONTAINING PROTEIN"/>
    <property type="match status" value="1"/>
</dbReference>
<evidence type="ECO:0000313" key="2">
    <source>
        <dbReference type="EMBL" id="SJL16269.1"/>
    </source>
</evidence>
<dbReference type="STRING" id="47428.A0A284S5J2"/>
<proteinExistence type="predicted"/>
<gene>
    <name evidence="2" type="ORF">ARMOST_19789</name>
</gene>
<name>A0A284S5J2_ARMOS</name>
<dbReference type="Pfam" id="PF18803">
    <property type="entry name" value="CxC2"/>
    <property type="match status" value="1"/>
</dbReference>
<dbReference type="Proteomes" id="UP000219338">
    <property type="component" value="Unassembled WGS sequence"/>
</dbReference>
<protein>
    <recommendedName>
        <fullName evidence="1">CxC2-like cysteine cluster KDZ transposase-associated domain-containing protein</fullName>
    </recommendedName>
</protein>
<keyword evidence="3" id="KW-1185">Reference proteome</keyword>
<organism evidence="2 3">
    <name type="scientific">Armillaria ostoyae</name>
    <name type="common">Armillaria root rot fungus</name>
    <dbReference type="NCBI Taxonomy" id="47428"/>
    <lineage>
        <taxon>Eukaryota</taxon>
        <taxon>Fungi</taxon>
        <taxon>Dikarya</taxon>
        <taxon>Basidiomycota</taxon>
        <taxon>Agaricomycotina</taxon>
        <taxon>Agaricomycetes</taxon>
        <taxon>Agaricomycetidae</taxon>
        <taxon>Agaricales</taxon>
        <taxon>Marasmiineae</taxon>
        <taxon>Physalacriaceae</taxon>
        <taxon>Armillaria</taxon>
    </lineage>
</organism>
<sequence length="663" mass="75316">MPLIEVVNGKRRRLGWGPPIAINRDRVELDYNFEVIYSHEIAVSAGGRTYETPRSPQKGRTTWTVRESWLPEDDTEMDLDENGEGFHQELMGEMSESRVFKQAAANPLKVKNAKKSQVSRRPHVVWKEKYASEYLDELLRHEGRGDSRHMLGCPDCVARASPSVNEAEIPCRDCFLGDLVCKSCCRRRHRQNPLHSIERWNGTFFERISLKDIGLHVQLNHHSMCCKLPVLCHQDFEVLHTNGIHQVAVDYCGCERQIPHHIQLLRCGWYPASQLRPRMCASMRLLEFFHLLSLCSKLSVYDFYRTLEKLTSNTGMGVPKSCIKALMRMMLQWRFLKLLKRGGRGHVTDGIAGTKPGELAVLCPSCPRPGINLPEGWEKVLVEMKYASVCEDAIITNGYDCRFLYVVILCMDANFRLKNQLVSSFSEGYEKYVLNNTTDKDISTCVGFAALAKADTKFSRGLRYTGVGAVSCGRGEFVITVGNLHKGERYAPMDHIFGSSLLTFTNILAAIISYDIACQWFVNLYKRMNSWPESIKPSDNLTLTPAIPKFHEPAHEEEGHEQFSCNLLPGMGASDLEVPERIWGPHNAVANSTKTMGPRSRMDVIDDHFGFWNWTKYASMGTTLARKYKAAIKERNVQVEGHRGFTEGIPKHLVEEWSLMCKA</sequence>